<organism evidence="3 4">
    <name type="scientific">Gemmatirosa kalamazoonensis</name>
    <dbReference type="NCBI Taxonomy" id="861299"/>
    <lineage>
        <taxon>Bacteria</taxon>
        <taxon>Pseudomonadati</taxon>
        <taxon>Gemmatimonadota</taxon>
        <taxon>Gemmatimonadia</taxon>
        <taxon>Gemmatimonadales</taxon>
        <taxon>Gemmatimonadaceae</taxon>
        <taxon>Gemmatirosa</taxon>
    </lineage>
</organism>
<feature type="domain" description="Beta-lactamase-related" evidence="2">
    <location>
        <begin position="43"/>
        <end position="405"/>
    </location>
</feature>
<dbReference type="OrthoDB" id="9801061at2"/>
<gene>
    <name evidence="3" type="ORF">J421_4089</name>
</gene>
<evidence type="ECO:0000256" key="1">
    <source>
        <dbReference type="SAM" id="SignalP"/>
    </source>
</evidence>
<proteinExistence type="predicted"/>
<protein>
    <submittedName>
        <fullName evidence="3">Beta-lactamase</fullName>
    </submittedName>
</protein>
<evidence type="ECO:0000313" key="4">
    <source>
        <dbReference type="Proteomes" id="UP000019151"/>
    </source>
</evidence>
<dbReference type="PATRIC" id="fig|861299.3.peg.4144"/>
<dbReference type="PANTHER" id="PTHR43283">
    <property type="entry name" value="BETA-LACTAMASE-RELATED"/>
    <property type="match status" value="1"/>
</dbReference>
<feature type="signal peptide" evidence="1">
    <location>
        <begin position="1"/>
        <end position="28"/>
    </location>
</feature>
<evidence type="ECO:0000313" key="3">
    <source>
        <dbReference type="EMBL" id="AHG91626.1"/>
    </source>
</evidence>
<feature type="chain" id="PRO_5004794259" evidence="1">
    <location>
        <begin position="29"/>
        <end position="427"/>
    </location>
</feature>
<name>W0RLH6_9BACT</name>
<evidence type="ECO:0000259" key="2">
    <source>
        <dbReference type="Pfam" id="PF00144"/>
    </source>
</evidence>
<dbReference type="InterPro" id="IPR001466">
    <property type="entry name" value="Beta-lactam-related"/>
</dbReference>
<keyword evidence="4" id="KW-1185">Reference proteome</keyword>
<dbReference type="PANTHER" id="PTHR43283:SF3">
    <property type="entry name" value="BETA-LACTAMASE FAMILY PROTEIN (AFU_ORTHOLOGUE AFUA_5G07500)"/>
    <property type="match status" value="1"/>
</dbReference>
<dbReference type="Proteomes" id="UP000019151">
    <property type="component" value="Chromosome"/>
</dbReference>
<dbReference type="EMBL" id="CP007128">
    <property type="protein sequence ID" value="AHG91626.1"/>
    <property type="molecule type" value="Genomic_DNA"/>
</dbReference>
<sequence>MTTYTFARRLAVHLALLAPAVAPLRAQAPAVRLGFAVDRLARIDSAFQRAVDRGEIAGAVALVWRDGQPVYEKAFGWADREAGRRMTTDALFRIASQSKALASVAVMQLVEEGKISLSDPVSRFIPAFARTTVATRTDTGRAIVPARRQITIRDLLTHTAGISYGTDSLVATLYAPTGLGPSAGYGWYTADKDEPICTTMERLAAVPFVAQPGTQFVYGYNTDILGCVVERASGMPLDRYLEARITGPLGMRDTFFFVPAEKRARLTAVYMSTDSAPARAPEGARGQGAYADGPRRSFSGGAGLVSTARDYARFLQALLDGGALGGARMLGPKTVALMTTNQTGTLFSQTGQGFGLGFQVLLTPGADGRPESVGTFSWGGAYGSQYEVDPKERLVLVYMVQLLPSRSSLGARFPMLVYQALVTPARP</sequence>
<reference evidence="3 4" key="1">
    <citation type="journal article" date="2014" name="Genome Announc.">
        <title>Genome Sequence and Methylome of Soil Bacterium Gemmatirosa kalamazoonensis KBS708T, a Member of the Rarely Cultivated Gemmatimonadetes Phylum.</title>
        <authorList>
            <person name="Debruyn J.M."/>
            <person name="Radosevich M."/>
            <person name="Wommack K.E."/>
            <person name="Polson S.W."/>
            <person name="Hauser L.J."/>
            <person name="Fawaz M.N."/>
            <person name="Korlach J."/>
            <person name="Tsai Y.C."/>
        </authorList>
    </citation>
    <scope>NUCLEOTIDE SEQUENCE [LARGE SCALE GENOMIC DNA]</scope>
    <source>
        <strain evidence="3 4">KBS708</strain>
    </source>
</reference>
<dbReference type="STRING" id="861299.J421_4089"/>
<dbReference type="InParanoid" id="W0RLH6"/>
<dbReference type="KEGG" id="gba:J421_4089"/>
<keyword evidence="1" id="KW-0732">Signal</keyword>
<dbReference type="eggNOG" id="COG1680">
    <property type="taxonomic scope" value="Bacteria"/>
</dbReference>
<accession>W0RLH6</accession>
<dbReference type="Pfam" id="PF00144">
    <property type="entry name" value="Beta-lactamase"/>
    <property type="match status" value="1"/>
</dbReference>
<dbReference type="InterPro" id="IPR050789">
    <property type="entry name" value="Diverse_Enzym_Activities"/>
</dbReference>
<dbReference type="SUPFAM" id="SSF56601">
    <property type="entry name" value="beta-lactamase/transpeptidase-like"/>
    <property type="match status" value="1"/>
</dbReference>
<dbReference type="RefSeq" id="WP_025413070.1">
    <property type="nucleotide sequence ID" value="NZ_CP007128.1"/>
</dbReference>
<dbReference type="InterPro" id="IPR012338">
    <property type="entry name" value="Beta-lactam/transpept-like"/>
</dbReference>
<dbReference type="HOGENOM" id="CLU_020027_11_2_0"/>
<dbReference type="Gene3D" id="3.40.710.10">
    <property type="entry name" value="DD-peptidase/beta-lactamase superfamily"/>
    <property type="match status" value="1"/>
</dbReference>
<dbReference type="AlphaFoldDB" id="W0RLH6"/>